<evidence type="ECO:0000313" key="2">
    <source>
        <dbReference type="Proteomes" id="UP001331761"/>
    </source>
</evidence>
<dbReference type="AlphaFoldDB" id="A0AAN8J1K4"/>
<protein>
    <submittedName>
        <fullName evidence="1">Uncharacterized protein</fullName>
    </submittedName>
</protein>
<sequence length="62" mass="7144">WIINELHNSLFDLAPEDVKKVILMEIISVSAPHQRQGIASKLMSFSYPREKLERGIFPSLLH</sequence>
<organism evidence="1 2">
    <name type="scientific">Trichostrongylus colubriformis</name>
    <name type="common">Black scour worm</name>
    <dbReference type="NCBI Taxonomy" id="6319"/>
    <lineage>
        <taxon>Eukaryota</taxon>
        <taxon>Metazoa</taxon>
        <taxon>Ecdysozoa</taxon>
        <taxon>Nematoda</taxon>
        <taxon>Chromadorea</taxon>
        <taxon>Rhabditida</taxon>
        <taxon>Rhabditina</taxon>
        <taxon>Rhabditomorpha</taxon>
        <taxon>Strongyloidea</taxon>
        <taxon>Trichostrongylidae</taxon>
        <taxon>Trichostrongylus</taxon>
    </lineage>
</organism>
<reference evidence="1 2" key="1">
    <citation type="submission" date="2019-10" db="EMBL/GenBank/DDBJ databases">
        <title>Assembly and Annotation for the nematode Trichostrongylus colubriformis.</title>
        <authorList>
            <person name="Martin J."/>
        </authorList>
    </citation>
    <scope>NUCLEOTIDE SEQUENCE [LARGE SCALE GENOMIC DNA]</scope>
    <source>
        <strain evidence="1">G859</strain>
        <tissue evidence="1">Whole worm</tissue>
    </source>
</reference>
<dbReference type="EMBL" id="WIXE01013074">
    <property type="protein sequence ID" value="KAK5975409.1"/>
    <property type="molecule type" value="Genomic_DNA"/>
</dbReference>
<evidence type="ECO:0000313" key="1">
    <source>
        <dbReference type="EMBL" id="KAK5975409.1"/>
    </source>
</evidence>
<comment type="caution">
    <text evidence="1">The sequence shown here is derived from an EMBL/GenBank/DDBJ whole genome shotgun (WGS) entry which is preliminary data.</text>
</comment>
<feature type="non-terminal residue" evidence="1">
    <location>
        <position position="1"/>
    </location>
</feature>
<gene>
    <name evidence="1" type="ORF">GCK32_019467</name>
</gene>
<proteinExistence type="predicted"/>
<dbReference type="Proteomes" id="UP001331761">
    <property type="component" value="Unassembled WGS sequence"/>
</dbReference>
<name>A0AAN8J1K4_TRICO</name>
<keyword evidence="2" id="KW-1185">Reference proteome</keyword>
<accession>A0AAN8J1K4</accession>